<keyword evidence="3" id="KW-0597">Phosphoprotein</keyword>
<dbReference type="InterPro" id="IPR042099">
    <property type="entry name" value="ANL_N_sf"/>
</dbReference>
<evidence type="ECO:0000256" key="6">
    <source>
        <dbReference type="ARBA" id="ARBA00023098"/>
    </source>
</evidence>
<keyword evidence="7" id="KW-0812">Transmembrane</keyword>
<dbReference type="Gene3D" id="1.10.1200.10">
    <property type="entry name" value="ACP-like"/>
    <property type="match status" value="1"/>
</dbReference>
<dbReference type="InterPro" id="IPR020845">
    <property type="entry name" value="AMP-binding_CS"/>
</dbReference>
<dbReference type="PANTHER" id="PTHR22754">
    <property type="entry name" value="DISCO-INTERACTING PROTEIN 2 DIP2 -RELATED"/>
    <property type="match status" value="1"/>
</dbReference>
<evidence type="ECO:0000256" key="3">
    <source>
        <dbReference type="ARBA" id="ARBA00022553"/>
    </source>
</evidence>
<dbReference type="SMART" id="SM01294">
    <property type="entry name" value="PKS_PP_betabranch"/>
    <property type="match status" value="1"/>
</dbReference>
<evidence type="ECO:0000256" key="5">
    <source>
        <dbReference type="ARBA" id="ARBA00022832"/>
    </source>
</evidence>
<evidence type="ECO:0000256" key="4">
    <source>
        <dbReference type="ARBA" id="ARBA00022598"/>
    </source>
</evidence>
<keyword evidence="7" id="KW-1133">Transmembrane helix</keyword>
<evidence type="ECO:0000313" key="9">
    <source>
        <dbReference type="EMBL" id="QDT00700.1"/>
    </source>
</evidence>
<dbReference type="PROSITE" id="PS50075">
    <property type="entry name" value="CARRIER"/>
    <property type="match status" value="1"/>
</dbReference>
<dbReference type="Proteomes" id="UP000319852">
    <property type="component" value="Chromosome"/>
</dbReference>
<keyword evidence="7" id="KW-0472">Membrane</keyword>
<dbReference type="InterPro" id="IPR040097">
    <property type="entry name" value="FAAL/FAAC"/>
</dbReference>
<keyword evidence="5" id="KW-0276">Fatty acid metabolism</keyword>
<dbReference type="PANTHER" id="PTHR22754:SF32">
    <property type="entry name" value="DISCO-INTERACTING PROTEIN 2"/>
    <property type="match status" value="1"/>
</dbReference>
<organism evidence="9 10">
    <name type="scientific">Adhaeretor mobilis</name>
    <dbReference type="NCBI Taxonomy" id="1930276"/>
    <lineage>
        <taxon>Bacteria</taxon>
        <taxon>Pseudomonadati</taxon>
        <taxon>Planctomycetota</taxon>
        <taxon>Planctomycetia</taxon>
        <taxon>Pirellulales</taxon>
        <taxon>Lacipirellulaceae</taxon>
        <taxon>Adhaeretor</taxon>
    </lineage>
</organism>
<reference evidence="9 10" key="1">
    <citation type="submission" date="2019-02" db="EMBL/GenBank/DDBJ databases">
        <title>Deep-cultivation of Planctomycetes and their phenomic and genomic characterization uncovers novel biology.</title>
        <authorList>
            <person name="Wiegand S."/>
            <person name="Jogler M."/>
            <person name="Boedeker C."/>
            <person name="Pinto D."/>
            <person name="Vollmers J."/>
            <person name="Rivas-Marin E."/>
            <person name="Kohn T."/>
            <person name="Peeters S.H."/>
            <person name="Heuer A."/>
            <person name="Rast P."/>
            <person name="Oberbeckmann S."/>
            <person name="Bunk B."/>
            <person name="Jeske O."/>
            <person name="Meyerdierks A."/>
            <person name="Storesund J.E."/>
            <person name="Kallscheuer N."/>
            <person name="Luecker S."/>
            <person name="Lage O.M."/>
            <person name="Pohl T."/>
            <person name="Merkel B.J."/>
            <person name="Hornburger P."/>
            <person name="Mueller R.-W."/>
            <person name="Bruemmer F."/>
            <person name="Labrenz M."/>
            <person name="Spormann A.M."/>
            <person name="Op den Camp H."/>
            <person name="Overmann J."/>
            <person name="Amann R."/>
            <person name="Jetten M.S.M."/>
            <person name="Mascher T."/>
            <person name="Medema M.H."/>
            <person name="Devos D.P."/>
            <person name="Kaster A.-K."/>
            <person name="Ovreas L."/>
            <person name="Rohde M."/>
            <person name="Galperin M.Y."/>
            <person name="Jogler C."/>
        </authorList>
    </citation>
    <scope>NUCLEOTIDE SEQUENCE [LARGE SCALE GENOMIC DNA]</scope>
    <source>
        <strain evidence="9 10">HG15A2</strain>
    </source>
</reference>
<dbReference type="InterPro" id="IPR036736">
    <property type="entry name" value="ACP-like_sf"/>
</dbReference>
<dbReference type="GO" id="GO:0070566">
    <property type="term" value="F:adenylyltransferase activity"/>
    <property type="evidence" value="ECO:0007669"/>
    <property type="project" value="TreeGrafter"/>
</dbReference>
<evidence type="ECO:0000259" key="8">
    <source>
        <dbReference type="PROSITE" id="PS50075"/>
    </source>
</evidence>
<keyword evidence="2" id="KW-0596">Phosphopantetheine</keyword>
<dbReference type="EC" id="6.2.1.-" evidence="9"/>
<dbReference type="InterPro" id="IPR020806">
    <property type="entry name" value="PKS_PP-bd"/>
</dbReference>
<name>A0A517N0N8_9BACT</name>
<dbReference type="InterPro" id="IPR045851">
    <property type="entry name" value="AMP-bd_C_sf"/>
</dbReference>
<dbReference type="EMBL" id="CP036263">
    <property type="protein sequence ID" value="QDT00700.1"/>
    <property type="molecule type" value="Genomic_DNA"/>
</dbReference>
<dbReference type="InterPro" id="IPR009081">
    <property type="entry name" value="PP-bd_ACP"/>
</dbReference>
<keyword evidence="10" id="KW-1185">Reference proteome</keyword>
<dbReference type="PROSITE" id="PS00455">
    <property type="entry name" value="AMP_BINDING"/>
    <property type="match status" value="1"/>
</dbReference>
<evidence type="ECO:0000313" key="10">
    <source>
        <dbReference type="Proteomes" id="UP000319852"/>
    </source>
</evidence>
<dbReference type="Pfam" id="PF00501">
    <property type="entry name" value="AMP-binding"/>
    <property type="match status" value="1"/>
</dbReference>
<gene>
    <name evidence="9" type="ORF">HG15A2_40400</name>
</gene>
<dbReference type="GO" id="GO:0071766">
    <property type="term" value="P:Actinobacterium-type cell wall biogenesis"/>
    <property type="evidence" value="ECO:0007669"/>
    <property type="project" value="UniProtKB-ARBA"/>
</dbReference>
<sequence length="727" mass="78309">MSTANATLDAPQTLTGLLVQRAKQHPQRVAYRFAGDSGEEIVWTYGDLDAKARLIGSELQRKYQPGERAMLVYPPGLEFIAGFFGLLYAGLVPVPATYPKPRRPLPRLDVIAEDCTPKVALTTADALGLLKLDEQSETVRTLDWLPTDTQVEVTTAFDLHHPQESDAAFLQYTSGSTSQPRGVVVSHGNVIHNLLTIREGFGLDDGQLDQPVQECCFWLPAYHDMGLIGGVLTPLFVGGTSRLMAPAAFLRSPIAWLDSLSSSGASISGAPNFAYDLCVEKTTQEQRAALDLSRWDIAFCGAEPIDAGTIERFATAFAPAGFRSSAFYPCYGLAEATLQVTGGQRDKEPIVLNVSREALTRRKVVSTQGSAEANDTKQLVGCGRALGDQQVLIVDPATQTELPLGEIGEVWVSGKSVANGYWGRSVENCSTFAATLAGSTDPFVRTGDLGFFNVGDADNAQAESDQPELFITGRIKDVIIIRGRNHYPQDIERTATDSHVAVDTGAAFDVATDGSEQLVVVHQVQREHRRGNLDEALQAIRTAIVQQHEIDPHAILLIQPVSLPLTTSGKVKRSYCRELYLEDGFKILAQWRSTLAASPLSGSVGSGQCGHAAAPKPASLEPDFLDSIGTMPPEELHAAVTTWMLALLATKVEATNCEISGDTPFAELGMDSMTSIELSLEFERALGLLLTPDVAWSHPTPATLSKFLAEQLQAAPRTPADLSPSVS</sequence>
<dbReference type="CDD" id="cd05931">
    <property type="entry name" value="FAAL"/>
    <property type="match status" value="1"/>
</dbReference>
<dbReference type="GO" id="GO:0006633">
    <property type="term" value="P:fatty acid biosynthetic process"/>
    <property type="evidence" value="ECO:0007669"/>
    <property type="project" value="TreeGrafter"/>
</dbReference>
<accession>A0A517N0N8</accession>
<dbReference type="GO" id="GO:0005886">
    <property type="term" value="C:plasma membrane"/>
    <property type="evidence" value="ECO:0007669"/>
    <property type="project" value="TreeGrafter"/>
</dbReference>
<dbReference type="InterPro" id="IPR000873">
    <property type="entry name" value="AMP-dep_synth/lig_dom"/>
</dbReference>
<dbReference type="AlphaFoldDB" id="A0A517N0N8"/>
<dbReference type="SMART" id="SM00823">
    <property type="entry name" value="PKS_PP"/>
    <property type="match status" value="1"/>
</dbReference>
<dbReference type="KEGG" id="amob:HG15A2_40400"/>
<comment type="similarity">
    <text evidence="1">Belongs to the ATP-dependent AMP-binding enzyme family.</text>
</comment>
<proteinExistence type="inferred from homology"/>
<protein>
    <submittedName>
        <fullName evidence="9">Long-chain-fatty-acid--AMP ligase FadD26</fullName>
        <ecNumber evidence="9">6.2.1.-</ecNumber>
    </submittedName>
</protein>
<dbReference type="Gene3D" id="3.40.50.12780">
    <property type="entry name" value="N-terminal domain of ligase-like"/>
    <property type="match status" value="1"/>
</dbReference>
<dbReference type="Pfam" id="PF23024">
    <property type="entry name" value="AMP-dom_DIP2-like"/>
    <property type="match status" value="1"/>
</dbReference>
<evidence type="ECO:0000256" key="2">
    <source>
        <dbReference type="ARBA" id="ARBA00022450"/>
    </source>
</evidence>
<keyword evidence="4 9" id="KW-0436">Ligase</keyword>
<dbReference type="SUPFAM" id="SSF47336">
    <property type="entry name" value="ACP-like"/>
    <property type="match status" value="1"/>
</dbReference>
<feature type="domain" description="Carrier" evidence="8">
    <location>
        <begin position="631"/>
        <end position="712"/>
    </location>
</feature>
<dbReference type="FunFam" id="3.40.50.12780:FF:000013">
    <property type="entry name" value="Long-chain-fatty-acid--AMP ligase FadD32"/>
    <property type="match status" value="1"/>
</dbReference>
<evidence type="ECO:0000256" key="1">
    <source>
        <dbReference type="ARBA" id="ARBA00006432"/>
    </source>
</evidence>
<feature type="transmembrane region" description="Helical" evidence="7">
    <location>
        <begin position="79"/>
        <end position="98"/>
    </location>
</feature>
<dbReference type="GO" id="GO:0016874">
    <property type="term" value="F:ligase activity"/>
    <property type="evidence" value="ECO:0007669"/>
    <property type="project" value="UniProtKB-KW"/>
</dbReference>
<dbReference type="InterPro" id="IPR025110">
    <property type="entry name" value="AMP-bd_C"/>
</dbReference>
<dbReference type="Pfam" id="PF00550">
    <property type="entry name" value="PP-binding"/>
    <property type="match status" value="1"/>
</dbReference>
<dbReference type="Gene3D" id="3.30.300.30">
    <property type="match status" value="1"/>
</dbReference>
<keyword evidence="6" id="KW-0443">Lipid metabolism</keyword>
<evidence type="ECO:0000256" key="7">
    <source>
        <dbReference type="SAM" id="Phobius"/>
    </source>
</evidence>
<dbReference type="GO" id="GO:0031177">
    <property type="term" value="F:phosphopantetheine binding"/>
    <property type="evidence" value="ECO:0007669"/>
    <property type="project" value="InterPro"/>
</dbReference>
<dbReference type="SUPFAM" id="SSF56801">
    <property type="entry name" value="Acetyl-CoA synthetase-like"/>
    <property type="match status" value="1"/>
</dbReference>